<keyword evidence="4" id="KW-1185">Reference proteome</keyword>
<feature type="region of interest" description="Disordered" evidence="1">
    <location>
        <begin position="120"/>
        <end position="159"/>
    </location>
</feature>
<comment type="caution">
    <text evidence="3">The sequence shown here is derived from an EMBL/GenBank/DDBJ whole genome shotgun (WGS) entry which is preliminary data.</text>
</comment>
<dbReference type="Proteomes" id="UP001596356">
    <property type="component" value="Unassembled WGS sequence"/>
</dbReference>
<organism evidence="3 4">
    <name type="scientific">Branchiibius cervicis</name>
    <dbReference type="NCBI Taxonomy" id="908252"/>
    <lineage>
        <taxon>Bacteria</taxon>
        <taxon>Bacillati</taxon>
        <taxon>Actinomycetota</taxon>
        <taxon>Actinomycetes</taxon>
        <taxon>Micrococcales</taxon>
        <taxon>Dermacoccaceae</taxon>
        <taxon>Branchiibius</taxon>
    </lineage>
</organism>
<proteinExistence type="predicted"/>
<sequence>MPAVNSATVSESDELVSSYFEHTSAEDFQTLSPPDVSGIVRSHLALAAVRSPGTANVAVFTPHPDEDGWGRGLVVAQIVTDDTPFIVDTVLAALSRAQRSVRLLVHPGSTYVDRPAARWSRLPVPRASRPRATRSGSPGCTSSSPAGAPPPTTRSLRTS</sequence>
<evidence type="ECO:0000313" key="3">
    <source>
        <dbReference type="EMBL" id="MFC6714713.1"/>
    </source>
</evidence>
<feature type="domain" description="NAD-glutamate dehydrogenase N-terminal ACT1" evidence="2">
    <location>
        <begin position="16"/>
        <end position="109"/>
    </location>
</feature>
<evidence type="ECO:0000313" key="4">
    <source>
        <dbReference type="Proteomes" id="UP001596356"/>
    </source>
</evidence>
<protein>
    <recommendedName>
        <fullName evidence="2">NAD-glutamate dehydrogenase N-terminal ACT1 domain-containing protein</fullName>
    </recommendedName>
</protein>
<dbReference type="EMBL" id="JBHSWJ010000002">
    <property type="protein sequence ID" value="MFC6714713.1"/>
    <property type="molecule type" value="Genomic_DNA"/>
</dbReference>
<dbReference type="Pfam" id="PF21075">
    <property type="entry name" value="GDH_ACT1"/>
    <property type="match status" value="1"/>
</dbReference>
<feature type="compositionally biased region" description="Low complexity" evidence="1">
    <location>
        <begin position="133"/>
        <end position="146"/>
    </location>
</feature>
<evidence type="ECO:0000259" key="2">
    <source>
        <dbReference type="Pfam" id="PF21075"/>
    </source>
</evidence>
<accession>A0ABW2AV79</accession>
<dbReference type="PANTHER" id="PTHR43403">
    <property type="entry name" value="NAD-SPECIFIC GLUTAMATE DEHYDROGENASE"/>
    <property type="match status" value="1"/>
</dbReference>
<dbReference type="InterPro" id="IPR007780">
    <property type="entry name" value="NAD_Glu_DH_bac"/>
</dbReference>
<evidence type="ECO:0000256" key="1">
    <source>
        <dbReference type="SAM" id="MobiDB-lite"/>
    </source>
</evidence>
<name>A0ABW2AV79_9MICO</name>
<dbReference type="PANTHER" id="PTHR43403:SF1">
    <property type="entry name" value="NAD-SPECIFIC GLUTAMATE DEHYDROGENASE"/>
    <property type="match status" value="1"/>
</dbReference>
<gene>
    <name evidence="3" type="ORF">ACFQBT_13180</name>
</gene>
<dbReference type="RefSeq" id="WP_377823313.1">
    <property type="nucleotide sequence ID" value="NZ_JBHSWJ010000002.1"/>
</dbReference>
<dbReference type="InterPro" id="IPR024727">
    <property type="entry name" value="NAD_Glu_DH_N_ACT1"/>
</dbReference>
<reference evidence="4" key="1">
    <citation type="journal article" date="2019" name="Int. J. Syst. Evol. Microbiol.">
        <title>The Global Catalogue of Microorganisms (GCM) 10K type strain sequencing project: providing services to taxonomists for standard genome sequencing and annotation.</title>
        <authorList>
            <consortium name="The Broad Institute Genomics Platform"/>
            <consortium name="The Broad Institute Genome Sequencing Center for Infectious Disease"/>
            <person name="Wu L."/>
            <person name="Ma J."/>
        </authorList>
    </citation>
    <scope>NUCLEOTIDE SEQUENCE [LARGE SCALE GENOMIC DNA]</scope>
    <source>
        <strain evidence="4">NBRC 106593</strain>
    </source>
</reference>